<proteinExistence type="predicted"/>
<dbReference type="OrthoDB" id="278726at2759"/>
<dbReference type="VEuPathDB" id="TriTrypDB:BSAL_25620"/>
<dbReference type="AlphaFoldDB" id="A0A0S4JM96"/>
<keyword evidence="3" id="KW-1185">Reference proteome</keyword>
<keyword evidence="1" id="KW-0472">Membrane</keyword>
<dbReference type="OMA" id="CATTLCL"/>
<evidence type="ECO:0000313" key="3">
    <source>
        <dbReference type="Proteomes" id="UP000051952"/>
    </source>
</evidence>
<dbReference type="Proteomes" id="UP000051952">
    <property type="component" value="Unassembled WGS sequence"/>
</dbReference>
<gene>
    <name evidence="2" type="ORF">BSAL_25620</name>
</gene>
<protein>
    <submittedName>
        <fullName evidence="2">Membrane-associated protein, putative</fullName>
    </submittedName>
</protein>
<sequence>MFGVIRRPAQRLACRQAFDSTVALQVARRGISTDKVVVGASAAACTSITTIGIFHLIVTPVSLTIGLATICAATASGALAAVEGGKDEGGSSFGAVCGIFFGAIGGYYAKSSKEPWRK</sequence>
<keyword evidence="1" id="KW-0812">Transmembrane</keyword>
<dbReference type="EMBL" id="CYKH01001805">
    <property type="protein sequence ID" value="CUG90225.1"/>
    <property type="molecule type" value="Genomic_DNA"/>
</dbReference>
<keyword evidence="1" id="KW-1133">Transmembrane helix</keyword>
<reference evidence="3" key="1">
    <citation type="submission" date="2015-09" db="EMBL/GenBank/DDBJ databases">
        <authorList>
            <consortium name="Pathogen Informatics"/>
        </authorList>
    </citation>
    <scope>NUCLEOTIDE SEQUENCE [LARGE SCALE GENOMIC DNA]</scope>
    <source>
        <strain evidence="3">Lake Konstanz</strain>
    </source>
</reference>
<feature type="transmembrane region" description="Helical" evidence="1">
    <location>
        <begin position="63"/>
        <end position="82"/>
    </location>
</feature>
<name>A0A0S4JM96_BODSA</name>
<evidence type="ECO:0000256" key="1">
    <source>
        <dbReference type="SAM" id="Phobius"/>
    </source>
</evidence>
<accession>A0A0S4JM96</accession>
<organism evidence="2 3">
    <name type="scientific">Bodo saltans</name>
    <name type="common">Flagellated protozoan</name>
    <dbReference type="NCBI Taxonomy" id="75058"/>
    <lineage>
        <taxon>Eukaryota</taxon>
        <taxon>Discoba</taxon>
        <taxon>Euglenozoa</taxon>
        <taxon>Kinetoplastea</taxon>
        <taxon>Metakinetoplastina</taxon>
        <taxon>Eubodonida</taxon>
        <taxon>Bodonidae</taxon>
        <taxon>Bodo</taxon>
    </lineage>
</organism>
<feature type="transmembrane region" description="Helical" evidence="1">
    <location>
        <begin position="36"/>
        <end position="57"/>
    </location>
</feature>
<evidence type="ECO:0000313" key="2">
    <source>
        <dbReference type="EMBL" id="CUG90225.1"/>
    </source>
</evidence>
<feature type="transmembrane region" description="Helical" evidence="1">
    <location>
        <begin position="89"/>
        <end position="109"/>
    </location>
</feature>